<organism evidence="3 4">
    <name type="scientific">Marininema halotolerans</name>
    <dbReference type="NCBI Taxonomy" id="1155944"/>
    <lineage>
        <taxon>Bacteria</taxon>
        <taxon>Bacillati</taxon>
        <taxon>Bacillota</taxon>
        <taxon>Bacilli</taxon>
        <taxon>Bacillales</taxon>
        <taxon>Thermoactinomycetaceae</taxon>
        <taxon>Marininema</taxon>
    </lineage>
</organism>
<feature type="compositionally biased region" description="Polar residues" evidence="1">
    <location>
        <begin position="56"/>
        <end position="75"/>
    </location>
</feature>
<protein>
    <recommendedName>
        <fullName evidence="5">DUF2974 domain-containing protein</fullName>
    </recommendedName>
</protein>
<evidence type="ECO:0000256" key="2">
    <source>
        <dbReference type="SAM" id="Phobius"/>
    </source>
</evidence>
<dbReference type="AlphaFoldDB" id="A0A1I6T9H5"/>
<dbReference type="EMBL" id="FPAA01000009">
    <property type="protein sequence ID" value="SFS85872.1"/>
    <property type="molecule type" value="Genomic_DNA"/>
</dbReference>
<keyword evidence="2" id="KW-1133">Transmembrane helix</keyword>
<dbReference type="OrthoDB" id="6450827at2"/>
<dbReference type="Proteomes" id="UP000198660">
    <property type="component" value="Unassembled WGS sequence"/>
</dbReference>
<keyword evidence="2" id="KW-0812">Transmembrane</keyword>
<evidence type="ECO:0008006" key="5">
    <source>
        <dbReference type="Google" id="ProtNLM"/>
    </source>
</evidence>
<name>A0A1I6T9H5_9BACL</name>
<dbReference type="InterPro" id="IPR029058">
    <property type="entry name" value="AB_hydrolase_fold"/>
</dbReference>
<dbReference type="SUPFAM" id="SSF53474">
    <property type="entry name" value="alpha/beta-Hydrolases"/>
    <property type="match status" value="1"/>
</dbReference>
<dbReference type="Gene3D" id="3.40.50.1820">
    <property type="entry name" value="alpha/beta hydrolase"/>
    <property type="match status" value="1"/>
</dbReference>
<dbReference type="Pfam" id="PF26363">
    <property type="entry name" value="Phospholipase-like"/>
    <property type="match status" value="1"/>
</dbReference>
<feature type="transmembrane region" description="Helical" evidence="2">
    <location>
        <begin position="12"/>
        <end position="35"/>
    </location>
</feature>
<evidence type="ECO:0000313" key="4">
    <source>
        <dbReference type="Proteomes" id="UP000198660"/>
    </source>
</evidence>
<reference evidence="4" key="1">
    <citation type="submission" date="2016-10" db="EMBL/GenBank/DDBJ databases">
        <authorList>
            <person name="Varghese N."/>
            <person name="Submissions S."/>
        </authorList>
    </citation>
    <scope>NUCLEOTIDE SEQUENCE [LARGE SCALE GENOMIC DNA]</scope>
    <source>
        <strain evidence="4">DSM 45789</strain>
    </source>
</reference>
<evidence type="ECO:0000256" key="1">
    <source>
        <dbReference type="SAM" id="MobiDB-lite"/>
    </source>
</evidence>
<evidence type="ECO:0000313" key="3">
    <source>
        <dbReference type="EMBL" id="SFS85872.1"/>
    </source>
</evidence>
<sequence length="361" mass="39692">MNMHKNQWWQRGATTLEYVIIIVLAVSVAMVLVNYSSGGGQTLIKEKIMAIINGDLSGNDTHQPNSPKKSTNTADQQYAKIPKRKQAHGFKDVRTTDQQLSQMSDKVYDHITDIKNKDLNDIFGVDRFGKPNAQIIGRKDLGTGFQAIAVKNKKTGEVIIAYRGSDTENYGADWWGQNYSLWSQDNGLQDVSAKEFVEEVKKNPKTKNSSIVLTGHSLGGYLAQKAAKETGLPAVTYNAPGLKPTSNYSVRGILKGVFNKRLNLWEDVKNSTGGNDDQVINYVNKKDAVGSFGLHYGKTVVTGDGEPSERNDYLHPLISSDAGAVIRGGLSFVSGGSDQVTNEHSLDSFDNQYRKDGNIDR</sequence>
<feature type="region of interest" description="Disordered" evidence="1">
    <location>
        <begin position="55"/>
        <end position="75"/>
    </location>
</feature>
<gene>
    <name evidence="3" type="ORF">SAMN05444972_109107</name>
</gene>
<keyword evidence="2" id="KW-0472">Membrane</keyword>
<keyword evidence="4" id="KW-1185">Reference proteome</keyword>
<accession>A0A1I6T9H5</accession>
<proteinExistence type="predicted"/>